<evidence type="ECO:0000313" key="3">
    <source>
        <dbReference type="Proteomes" id="UP000676386"/>
    </source>
</evidence>
<organism evidence="2 3">
    <name type="scientific">Chitinophaga hostae</name>
    <dbReference type="NCBI Taxonomy" id="2831022"/>
    <lineage>
        <taxon>Bacteria</taxon>
        <taxon>Pseudomonadati</taxon>
        <taxon>Bacteroidota</taxon>
        <taxon>Chitinophagia</taxon>
        <taxon>Chitinophagales</taxon>
        <taxon>Chitinophagaceae</taxon>
        <taxon>Chitinophaga</taxon>
    </lineage>
</organism>
<proteinExistence type="predicted"/>
<name>A0ABS5J646_9BACT</name>
<sequence length="97" mass="10684">MAKSKKKMNPGNVASAKERLPKKIVPKKTSFKKGSGLNLKDTVMINVEAWANPWSVDCETKGHRHLGNFPTEQTADGCKEKHEAAFPECIVHVTGPQ</sequence>
<keyword evidence="3" id="KW-1185">Reference proteome</keyword>
<accession>A0ABS5J646</accession>
<dbReference type="EMBL" id="JAGTXB010000016">
    <property type="protein sequence ID" value="MBS0030695.1"/>
    <property type="molecule type" value="Genomic_DNA"/>
</dbReference>
<gene>
    <name evidence="2" type="ORF">KE626_25440</name>
</gene>
<dbReference type="RefSeq" id="WP_211975831.1">
    <property type="nucleotide sequence ID" value="NZ_CBFHAM010000002.1"/>
</dbReference>
<comment type="caution">
    <text evidence="2">The sequence shown here is derived from an EMBL/GenBank/DDBJ whole genome shotgun (WGS) entry which is preliminary data.</text>
</comment>
<evidence type="ECO:0000256" key="1">
    <source>
        <dbReference type="SAM" id="MobiDB-lite"/>
    </source>
</evidence>
<dbReference type="Proteomes" id="UP000676386">
    <property type="component" value="Unassembled WGS sequence"/>
</dbReference>
<feature type="region of interest" description="Disordered" evidence="1">
    <location>
        <begin position="1"/>
        <end position="20"/>
    </location>
</feature>
<reference evidence="2 3" key="1">
    <citation type="submission" date="2021-04" db="EMBL/GenBank/DDBJ databases">
        <title>Chitinophaga sp. nov., isolated from the rhizosphere soil.</title>
        <authorList>
            <person name="He S."/>
        </authorList>
    </citation>
    <scope>NUCLEOTIDE SEQUENCE [LARGE SCALE GENOMIC DNA]</scope>
    <source>
        <strain evidence="2 3">2R12</strain>
    </source>
</reference>
<evidence type="ECO:0000313" key="2">
    <source>
        <dbReference type="EMBL" id="MBS0030695.1"/>
    </source>
</evidence>
<protein>
    <submittedName>
        <fullName evidence="2">Uncharacterized protein</fullName>
    </submittedName>
</protein>